<keyword evidence="1" id="KW-0812">Transmembrane</keyword>
<accession>A0A553P452</accession>
<feature type="signal peptide" evidence="2">
    <location>
        <begin position="1"/>
        <end position="22"/>
    </location>
</feature>
<dbReference type="Proteomes" id="UP000318571">
    <property type="component" value="Chromosome 7"/>
</dbReference>
<keyword evidence="4" id="KW-1185">Reference proteome</keyword>
<feature type="chain" id="PRO_5022003450" description="XK-related protein" evidence="2">
    <location>
        <begin position="23"/>
        <end position="332"/>
    </location>
</feature>
<proteinExistence type="predicted"/>
<protein>
    <recommendedName>
        <fullName evidence="5">XK-related protein</fullName>
    </recommendedName>
</protein>
<evidence type="ECO:0008006" key="5">
    <source>
        <dbReference type="Google" id="ProtNLM"/>
    </source>
</evidence>
<organism evidence="3 4">
    <name type="scientific">Tigriopus californicus</name>
    <name type="common">Marine copepod</name>
    <dbReference type="NCBI Taxonomy" id="6832"/>
    <lineage>
        <taxon>Eukaryota</taxon>
        <taxon>Metazoa</taxon>
        <taxon>Ecdysozoa</taxon>
        <taxon>Arthropoda</taxon>
        <taxon>Crustacea</taxon>
        <taxon>Multicrustacea</taxon>
        <taxon>Hexanauplia</taxon>
        <taxon>Copepoda</taxon>
        <taxon>Harpacticoida</taxon>
        <taxon>Harpacticidae</taxon>
        <taxon>Tigriopus</taxon>
    </lineage>
</organism>
<evidence type="ECO:0000313" key="4">
    <source>
        <dbReference type="Proteomes" id="UP000318571"/>
    </source>
</evidence>
<evidence type="ECO:0000256" key="2">
    <source>
        <dbReference type="SAM" id="SignalP"/>
    </source>
</evidence>
<evidence type="ECO:0000256" key="1">
    <source>
        <dbReference type="SAM" id="Phobius"/>
    </source>
</evidence>
<feature type="transmembrane region" description="Helical" evidence="1">
    <location>
        <begin position="250"/>
        <end position="274"/>
    </location>
</feature>
<feature type="transmembrane region" description="Helical" evidence="1">
    <location>
        <begin position="135"/>
        <end position="158"/>
    </location>
</feature>
<reference evidence="3 4" key="1">
    <citation type="journal article" date="2018" name="Nat. Ecol. Evol.">
        <title>Genomic signatures of mitonuclear coevolution across populations of Tigriopus californicus.</title>
        <authorList>
            <person name="Barreto F.S."/>
            <person name="Watson E.T."/>
            <person name="Lima T.G."/>
            <person name="Willett C.S."/>
            <person name="Edmands S."/>
            <person name="Li W."/>
            <person name="Burton R.S."/>
        </authorList>
    </citation>
    <scope>NUCLEOTIDE SEQUENCE [LARGE SCALE GENOMIC DNA]</scope>
    <source>
        <strain evidence="3 4">San Diego</strain>
    </source>
</reference>
<feature type="transmembrane region" description="Helical" evidence="1">
    <location>
        <begin position="37"/>
        <end position="52"/>
    </location>
</feature>
<name>A0A553P452_TIGCA</name>
<keyword evidence="1" id="KW-0472">Membrane</keyword>
<keyword evidence="1" id="KW-1133">Transmembrane helix</keyword>
<evidence type="ECO:0000313" key="3">
    <source>
        <dbReference type="EMBL" id="TRY72469.1"/>
    </source>
</evidence>
<dbReference type="AlphaFoldDB" id="A0A553P452"/>
<dbReference type="EMBL" id="VCGU01000008">
    <property type="protein sequence ID" value="TRY72469.1"/>
    <property type="molecule type" value="Genomic_DNA"/>
</dbReference>
<comment type="caution">
    <text evidence="3">The sequence shown here is derived from an EMBL/GenBank/DDBJ whole genome shotgun (WGS) entry which is preliminary data.</text>
</comment>
<gene>
    <name evidence="3" type="ORF">TCAL_04765</name>
</gene>
<feature type="transmembrane region" description="Helical" evidence="1">
    <location>
        <begin position="95"/>
        <end position="115"/>
    </location>
</feature>
<feature type="transmembrane region" description="Helical" evidence="1">
    <location>
        <begin position="298"/>
        <end position="320"/>
    </location>
</feature>
<keyword evidence="2" id="KW-0732">Signal</keyword>
<sequence length="332" mass="37324">MGSKHPFVTLLLISLFVLDVATDIATGIELILNDHHGWGYLVLALVIFPGFLQSGPQIVLQIVIIFRGALIHSFRDTTKTLLEDGLTFEFFSDKSLGWYWGLIQVYSLVFSMLSLLQTSIHFNEWPKRRHTIHRFLLIVPFFLTTMIYRSMALALLLIFAGKMALLPIFAIITAQVITYNSLALDLPRSLAYGICSLIVPMGYTRCRDPDSQPFGLSLLPGYTNRFEGTCPGEGDRSPEQVDILRERSKCFLAMHAILGGGILGISLAIIYLLVNFTEVFNPLSAWIIFNHYTLSDSIFPFIAADYLVALVLTGLFTCCIGRCFEEEYIYPV</sequence>
<dbReference type="OMA" id="LNDHHGW"/>